<evidence type="ECO:0000313" key="2">
    <source>
        <dbReference type="EMBL" id="KAF3275875.1"/>
    </source>
</evidence>
<dbReference type="AlphaFoldDB" id="A0A7C8R5W1"/>
<protein>
    <recommendedName>
        <fullName evidence="1">F-box domain-containing protein</fullName>
    </recommendedName>
</protein>
<dbReference type="SUPFAM" id="SSF52047">
    <property type="entry name" value="RNI-like"/>
    <property type="match status" value="1"/>
</dbReference>
<organism evidence="2 3">
    <name type="scientific">Orbilia oligospora</name>
    <name type="common">Nematode-trapping fungus</name>
    <name type="synonym">Arthrobotrys oligospora</name>
    <dbReference type="NCBI Taxonomy" id="2813651"/>
    <lineage>
        <taxon>Eukaryota</taxon>
        <taxon>Fungi</taxon>
        <taxon>Dikarya</taxon>
        <taxon>Ascomycota</taxon>
        <taxon>Pezizomycotina</taxon>
        <taxon>Orbiliomycetes</taxon>
        <taxon>Orbiliales</taxon>
        <taxon>Orbiliaceae</taxon>
        <taxon>Orbilia</taxon>
    </lineage>
</organism>
<dbReference type="Proteomes" id="UP000474640">
    <property type="component" value="Unassembled WGS sequence"/>
</dbReference>
<dbReference type="InterPro" id="IPR001810">
    <property type="entry name" value="F-box_dom"/>
</dbReference>
<comment type="caution">
    <text evidence="2">The sequence shown here is derived from an EMBL/GenBank/DDBJ whole genome shotgun (WGS) entry which is preliminary data.</text>
</comment>
<dbReference type="InterPro" id="IPR032675">
    <property type="entry name" value="LRR_dom_sf"/>
</dbReference>
<dbReference type="Pfam" id="PF12937">
    <property type="entry name" value="F-box-like"/>
    <property type="match status" value="1"/>
</dbReference>
<feature type="domain" description="F-box" evidence="1">
    <location>
        <begin position="4"/>
        <end position="51"/>
    </location>
</feature>
<evidence type="ECO:0000259" key="1">
    <source>
        <dbReference type="PROSITE" id="PS50181"/>
    </source>
</evidence>
<name>A0A7C8R5W1_ORBOL</name>
<dbReference type="InterPro" id="IPR036047">
    <property type="entry name" value="F-box-like_dom_sf"/>
</dbReference>
<dbReference type="SUPFAM" id="SSF81383">
    <property type="entry name" value="F-box domain"/>
    <property type="match status" value="1"/>
</dbReference>
<dbReference type="OrthoDB" id="1720422at2759"/>
<evidence type="ECO:0000313" key="3">
    <source>
        <dbReference type="Proteomes" id="UP000474640"/>
    </source>
</evidence>
<dbReference type="PROSITE" id="PS50181">
    <property type="entry name" value="FBOX"/>
    <property type="match status" value="1"/>
</dbReference>
<accession>A0A7C8R5W1</accession>
<gene>
    <name evidence="2" type="ORF">TWF970_006487</name>
</gene>
<reference evidence="2 3" key="1">
    <citation type="submission" date="2020-01" db="EMBL/GenBank/DDBJ databases">
        <authorList>
            <person name="Palmer J.M."/>
        </authorList>
    </citation>
    <scope>NUCLEOTIDE SEQUENCE [LARGE SCALE GENOMIC DNA]</scope>
    <source>
        <strain evidence="2 3">TWF970</strain>
    </source>
</reference>
<proteinExistence type="predicted"/>
<dbReference type="EMBL" id="JAABOJ010000035">
    <property type="protein sequence ID" value="KAF3275875.1"/>
    <property type="molecule type" value="Genomic_DNA"/>
</dbReference>
<dbReference type="Gene3D" id="3.80.10.10">
    <property type="entry name" value="Ribonuclease Inhibitor"/>
    <property type="match status" value="1"/>
</dbReference>
<sequence length="549" mass="63183">MSTETGLGSVPLEITTEILKYLKHNKEDLMSLSLVSKKLHSLTSPALYETVVLDLDYFNDFDFEESYDGFRYISLLRKGHQNLHLIKNFGVKGNLGVEVKPDKAKKMVSRSFNWIVLSIMRRLGTGQLRNFIWNTELDITKPLANELQCRQKLQGIWVSNSGAQALGSISKVLFQAISTSYHLKNLHFDGINEPDSLLTLLADLETLHGPRNLQSLTIGVANSEVIEETELWIKDSDTSSLSLQNDDVDSMQAVPRCPYLEYLSLNGVDNDFLAKLNNPPKIEEFFDINKLQTLKLLNTKDISSTLESLRTLPVKIKTFHVSGKSSIRPIEAFLASFTGLKELYIDMKPTKLSLVHGYIGLKNHTSTLVRLFVRLRTKNDDENFGDIFRDLVRAGKRFPQLLELAISCPPPDLEELCIDCDDHLPKLQFLWLLSDAKTWKEDDVKLDNLIRLIRPLFRYDNYYHNRWPFVAVGDRSVEQWPFVFELCETFSITGYIGTSLSYVPHRYLFNHNPDLVLLNIDRAWLPWQEEREFIKSVAINDFHSFWVFE</sequence>